<sequence>MEQCKVLLLGQNNPIHQYVLGVDQLESSFAEKDLRVLVDTKLTMSQQCALVAKKANGILGCIRRSVASRSREVIPPLCIWFTWQGFGSGGATGVASVRRFWKLPLHPIEPMPDGSKMDPPLAKAEPISDGDIKVSEEGRGGGAPGARAEIPLQPLVKTTVRQAVPLQPMEVNGGADIHVQPMEDPTVEQVDAPKGGCELMGSLYWSKLLADLWAHGERSLCWSRFAGRTCDPMEDPRWSSSWRTVSCGRDSMLEQGKSLTRGVIEWLWWVPGVQPGSTHHTLHSALGRTHLEYHYHVGSPVQERHGHTEKSPAMKGHDDD</sequence>
<dbReference type="AlphaFoldDB" id="A0AAN7NN87"/>
<evidence type="ECO:0000313" key="2">
    <source>
        <dbReference type="EMBL" id="KAK4828522.1"/>
    </source>
</evidence>
<name>A0AAN7NN87_MYCAM</name>
<dbReference type="EMBL" id="JAUNZN010000002">
    <property type="protein sequence ID" value="KAK4828522.1"/>
    <property type="molecule type" value="Genomic_DNA"/>
</dbReference>
<dbReference type="PANTHER" id="PTHR33332">
    <property type="entry name" value="REVERSE TRANSCRIPTASE DOMAIN-CONTAINING PROTEIN"/>
    <property type="match status" value="1"/>
</dbReference>
<reference evidence="2 3" key="1">
    <citation type="journal article" date="2023" name="J. Hered.">
        <title>Chromosome-level genome of the wood stork (Mycteria americana) provides insight into avian chromosome evolution.</title>
        <authorList>
            <person name="Flamio R. Jr."/>
            <person name="Ramstad K.M."/>
        </authorList>
    </citation>
    <scope>NUCLEOTIDE SEQUENCE [LARGE SCALE GENOMIC DNA]</scope>
    <source>
        <strain evidence="2">JAX WOST 10</strain>
    </source>
</reference>
<feature type="region of interest" description="Disordered" evidence="1">
    <location>
        <begin position="300"/>
        <end position="320"/>
    </location>
</feature>
<keyword evidence="3" id="KW-1185">Reference proteome</keyword>
<dbReference type="Proteomes" id="UP001333110">
    <property type="component" value="Unassembled WGS sequence"/>
</dbReference>
<feature type="compositionally biased region" description="Basic and acidic residues" evidence="1">
    <location>
        <begin position="302"/>
        <end position="320"/>
    </location>
</feature>
<protein>
    <submittedName>
        <fullName evidence="2">Uncharacterized protein</fullName>
    </submittedName>
</protein>
<gene>
    <name evidence="2" type="ORF">QYF61_026944</name>
</gene>
<organism evidence="2 3">
    <name type="scientific">Mycteria americana</name>
    <name type="common">Wood stork</name>
    <dbReference type="NCBI Taxonomy" id="33587"/>
    <lineage>
        <taxon>Eukaryota</taxon>
        <taxon>Metazoa</taxon>
        <taxon>Chordata</taxon>
        <taxon>Craniata</taxon>
        <taxon>Vertebrata</taxon>
        <taxon>Euteleostomi</taxon>
        <taxon>Archelosauria</taxon>
        <taxon>Archosauria</taxon>
        <taxon>Dinosauria</taxon>
        <taxon>Saurischia</taxon>
        <taxon>Theropoda</taxon>
        <taxon>Coelurosauria</taxon>
        <taxon>Aves</taxon>
        <taxon>Neognathae</taxon>
        <taxon>Neoaves</taxon>
        <taxon>Aequornithes</taxon>
        <taxon>Ciconiiformes</taxon>
        <taxon>Ciconiidae</taxon>
        <taxon>Mycteria</taxon>
    </lineage>
</organism>
<feature type="region of interest" description="Disordered" evidence="1">
    <location>
        <begin position="111"/>
        <end position="147"/>
    </location>
</feature>
<evidence type="ECO:0000313" key="3">
    <source>
        <dbReference type="Proteomes" id="UP001333110"/>
    </source>
</evidence>
<feature type="compositionally biased region" description="Basic and acidic residues" evidence="1">
    <location>
        <begin position="130"/>
        <end position="139"/>
    </location>
</feature>
<comment type="caution">
    <text evidence="2">The sequence shown here is derived from an EMBL/GenBank/DDBJ whole genome shotgun (WGS) entry which is preliminary data.</text>
</comment>
<proteinExistence type="predicted"/>
<evidence type="ECO:0000256" key="1">
    <source>
        <dbReference type="SAM" id="MobiDB-lite"/>
    </source>
</evidence>
<accession>A0AAN7NN87</accession>